<accession>A0A1H0S662</accession>
<dbReference type="AlphaFoldDB" id="A0A1H0S662"/>
<feature type="region of interest" description="Disordered" evidence="1">
    <location>
        <begin position="99"/>
        <end position="154"/>
    </location>
</feature>
<dbReference type="EMBL" id="FNJR01000003">
    <property type="protein sequence ID" value="SDP37253.1"/>
    <property type="molecule type" value="Genomic_DNA"/>
</dbReference>
<feature type="compositionally biased region" description="Low complexity" evidence="1">
    <location>
        <begin position="34"/>
        <end position="52"/>
    </location>
</feature>
<feature type="compositionally biased region" description="Polar residues" evidence="1">
    <location>
        <begin position="1"/>
        <end position="14"/>
    </location>
</feature>
<reference evidence="3" key="1">
    <citation type="submission" date="2016-10" db="EMBL/GenBank/DDBJ databases">
        <authorList>
            <person name="Varghese N."/>
            <person name="Submissions S."/>
        </authorList>
    </citation>
    <scope>NUCLEOTIDE SEQUENCE [LARGE SCALE GENOMIC DNA]</scope>
    <source>
        <strain evidence="3">DSM 46732</strain>
    </source>
</reference>
<gene>
    <name evidence="2" type="ORF">SAMN04487905_103401</name>
</gene>
<dbReference type="STRING" id="405564.SAMN04487905_103401"/>
<evidence type="ECO:0000256" key="1">
    <source>
        <dbReference type="SAM" id="MobiDB-lite"/>
    </source>
</evidence>
<keyword evidence="3" id="KW-1185">Reference proteome</keyword>
<evidence type="ECO:0000313" key="3">
    <source>
        <dbReference type="Proteomes" id="UP000199497"/>
    </source>
</evidence>
<feature type="compositionally biased region" description="Basic residues" evidence="1">
    <location>
        <begin position="126"/>
        <end position="142"/>
    </location>
</feature>
<protein>
    <submittedName>
        <fullName evidence="2">Uncharacterized protein</fullName>
    </submittedName>
</protein>
<dbReference type="Proteomes" id="UP000199497">
    <property type="component" value="Unassembled WGS sequence"/>
</dbReference>
<proteinExistence type="predicted"/>
<sequence>MVDRTISSHPADTRNTARHKSHSGEQERTRTDLPGTRAAPAAGRARRPGAGLRPRHTSRPQEHLAVVGARRGGRGADRLRYLIRWFRQLDSHPELHHIDLDRLGRDPGGDGRALSRRRLEPAGRARTQRHPAQLRRSERYRRGRSDGAGAGRLGARRRRHAVLVGGLRLALRSHGQVLDVLAGDRERGLPAWRADRRGGRPREVHERLSRLLLRCRTSRG</sequence>
<evidence type="ECO:0000313" key="2">
    <source>
        <dbReference type="EMBL" id="SDP37253.1"/>
    </source>
</evidence>
<feature type="region of interest" description="Disordered" evidence="1">
    <location>
        <begin position="1"/>
        <end position="71"/>
    </location>
</feature>
<feature type="compositionally biased region" description="Basic and acidic residues" evidence="1">
    <location>
        <begin position="99"/>
        <end position="109"/>
    </location>
</feature>
<name>A0A1H0S662_9ACTN</name>
<feature type="compositionally biased region" description="Basic and acidic residues" evidence="1">
    <location>
        <begin position="22"/>
        <end position="31"/>
    </location>
</feature>
<organism evidence="2 3">
    <name type="scientific">Actinopolyspora xinjiangensis</name>
    <dbReference type="NCBI Taxonomy" id="405564"/>
    <lineage>
        <taxon>Bacteria</taxon>
        <taxon>Bacillati</taxon>
        <taxon>Actinomycetota</taxon>
        <taxon>Actinomycetes</taxon>
        <taxon>Actinopolysporales</taxon>
        <taxon>Actinopolysporaceae</taxon>
        <taxon>Actinopolyspora</taxon>
    </lineage>
</organism>